<keyword evidence="2" id="KW-0732">Signal</keyword>
<gene>
    <name evidence="3" type="ORF">PCOR1329_LOCUS45372</name>
</gene>
<protein>
    <submittedName>
        <fullName evidence="3">Uncharacterized protein</fullName>
    </submittedName>
</protein>
<name>A0ABN9U5T7_9DINO</name>
<feature type="chain" id="PRO_5045238815" evidence="2">
    <location>
        <begin position="19"/>
        <end position="532"/>
    </location>
</feature>
<keyword evidence="4" id="KW-1185">Reference proteome</keyword>
<organism evidence="3 4">
    <name type="scientific">Prorocentrum cordatum</name>
    <dbReference type="NCBI Taxonomy" id="2364126"/>
    <lineage>
        <taxon>Eukaryota</taxon>
        <taxon>Sar</taxon>
        <taxon>Alveolata</taxon>
        <taxon>Dinophyceae</taxon>
        <taxon>Prorocentrales</taxon>
        <taxon>Prorocentraceae</taxon>
        <taxon>Prorocentrum</taxon>
    </lineage>
</organism>
<evidence type="ECO:0000313" key="3">
    <source>
        <dbReference type="EMBL" id="CAK0854174.1"/>
    </source>
</evidence>
<proteinExistence type="predicted"/>
<dbReference type="Proteomes" id="UP001189429">
    <property type="component" value="Unassembled WGS sequence"/>
</dbReference>
<dbReference type="EMBL" id="CAUYUJ010015456">
    <property type="protein sequence ID" value="CAK0854174.1"/>
    <property type="molecule type" value="Genomic_DNA"/>
</dbReference>
<feature type="signal peptide" evidence="2">
    <location>
        <begin position="1"/>
        <end position="18"/>
    </location>
</feature>
<sequence>PFWPKILWLSASLAVGLAFKCAPALRPMSWHWRPKDSGRRASYSSPRVADSGSSWRWDEHIILHARSVRVALCDAGICDADLEPLTARLDALLTDYYTDADTTADPNTDFTIDLSRNCGISDYGVDVFLVPFLKKWPFCRRLKLYQTSIGDKALYSLSSWVADGHAHELHLSDLRGAVSGEGVLALLRAIHSRGRYPYRMGARGRAPLWLRLEHNGIDGPGKLALRAAAEGLQLRVLTRGDMATTRPGSCSTAGVAVNMVLFTEQGQKALQKDSRVVEGQQLLTLLHQDGPPGVIASRPEPKPLSMDEFQLQAMEAREDAEGGADHMNKDTFGEDAPAGWTFEENLEANERIAAGRLHPGQVERGPRGEGPSSAWTALGACAQTAGRGPPWPVGAWSEEPLTACSTSFGAGSGDSASVATSDGSGPARRPRDPRTEIEAELCVLLASAPVLRKADFDGLVRQHLHAIRTVDGREGVSKAIKIIRDAAADKKRADVERWSAYISVLLKRHVRELRHSSSLIKTSGPHPSTAYQ</sequence>
<feature type="non-terminal residue" evidence="3">
    <location>
        <position position="1"/>
    </location>
</feature>
<evidence type="ECO:0000256" key="1">
    <source>
        <dbReference type="SAM" id="MobiDB-lite"/>
    </source>
</evidence>
<accession>A0ABN9U5T7</accession>
<feature type="compositionally biased region" description="Polar residues" evidence="1">
    <location>
        <begin position="404"/>
        <end position="423"/>
    </location>
</feature>
<reference evidence="3" key="1">
    <citation type="submission" date="2023-10" db="EMBL/GenBank/DDBJ databases">
        <authorList>
            <person name="Chen Y."/>
            <person name="Shah S."/>
            <person name="Dougan E. K."/>
            <person name="Thang M."/>
            <person name="Chan C."/>
        </authorList>
    </citation>
    <scope>NUCLEOTIDE SEQUENCE [LARGE SCALE GENOMIC DNA]</scope>
</reference>
<evidence type="ECO:0000313" key="4">
    <source>
        <dbReference type="Proteomes" id="UP001189429"/>
    </source>
</evidence>
<comment type="caution">
    <text evidence="3">The sequence shown here is derived from an EMBL/GenBank/DDBJ whole genome shotgun (WGS) entry which is preliminary data.</text>
</comment>
<evidence type="ECO:0000256" key="2">
    <source>
        <dbReference type="SAM" id="SignalP"/>
    </source>
</evidence>
<feature type="region of interest" description="Disordered" evidence="1">
    <location>
        <begin position="404"/>
        <end position="433"/>
    </location>
</feature>